<dbReference type="RefSeq" id="WP_170123688.1">
    <property type="nucleotide sequence ID" value="NZ_QGTJ01000014.1"/>
</dbReference>
<comment type="caution">
    <text evidence="1">The sequence shown here is derived from an EMBL/GenBank/DDBJ whole genome shotgun (WGS) entry which is preliminary data.</text>
</comment>
<dbReference type="Proteomes" id="UP000246569">
    <property type="component" value="Unassembled WGS sequence"/>
</dbReference>
<gene>
    <name evidence="1" type="ORF">C7443_11438</name>
</gene>
<reference evidence="1 2" key="1">
    <citation type="submission" date="2018-05" db="EMBL/GenBank/DDBJ databases">
        <title>Genomic Encyclopedia of Type Strains, Phase IV (KMG-IV): sequencing the most valuable type-strain genomes for metagenomic binning, comparative biology and taxonomic classification.</title>
        <authorList>
            <person name="Goeker M."/>
        </authorList>
    </citation>
    <scope>NUCLEOTIDE SEQUENCE [LARGE SCALE GENOMIC DNA]</scope>
    <source>
        <strain evidence="1 2">DSM 23606</strain>
    </source>
</reference>
<protein>
    <submittedName>
        <fullName evidence="1">Uncharacterized protein</fullName>
    </submittedName>
</protein>
<organism evidence="1 2">
    <name type="scientific">Plasticicumulans acidivorans</name>
    <dbReference type="NCBI Taxonomy" id="886464"/>
    <lineage>
        <taxon>Bacteria</taxon>
        <taxon>Pseudomonadati</taxon>
        <taxon>Pseudomonadota</taxon>
        <taxon>Gammaproteobacteria</taxon>
        <taxon>Candidatus Competibacteraceae</taxon>
        <taxon>Plasticicumulans</taxon>
    </lineage>
</organism>
<proteinExistence type="predicted"/>
<evidence type="ECO:0000313" key="1">
    <source>
        <dbReference type="EMBL" id="PWV58712.1"/>
    </source>
</evidence>
<name>A0A317MQ63_9GAMM</name>
<dbReference type="EMBL" id="QGTJ01000014">
    <property type="protein sequence ID" value="PWV58712.1"/>
    <property type="molecule type" value="Genomic_DNA"/>
</dbReference>
<dbReference type="AlphaFoldDB" id="A0A317MQ63"/>
<keyword evidence="2" id="KW-1185">Reference proteome</keyword>
<evidence type="ECO:0000313" key="2">
    <source>
        <dbReference type="Proteomes" id="UP000246569"/>
    </source>
</evidence>
<accession>A0A317MQ63</accession>
<sequence length="54" mass="6517">MNREPASARTAELTESLQRRLHEEARLARWRRWLELGWQLPRSQLIGPVLPRER</sequence>